<name>A0A291RXB4_9NOCA</name>
<protein>
    <submittedName>
        <fullName evidence="1">Nitroreductase</fullName>
    </submittedName>
</protein>
<sequence>MLMLEHLGRRSGARRYVVLEVVDHPGPGEYVLVSGFGPKAQWYRNIRAQPRVRVWTGRRRGAPATATPLPEHDAATTLDRYRRCHPRAWKHLRAAIEHATGAPVDTLPMVRLRLDDPR</sequence>
<dbReference type="Proteomes" id="UP000221961">
    <property type="component" value="Chromosome"/>
</dbReference>
<accession>A0A291RXB4</accession>
<gene>
    <name evidence="1" type="ORF">CRH09_19050</name>
</gene>
<dbReference type="Pfam" id="PF04075">
    <property type="entry name" value="F420H2_quin_red"/>
    <property type="match status" value="1"/>
</dbReference>
<dbReference type="AlphaFoldDB" id="A0A291RXB4"/>
<dbReference type="InterPro" id="IPR012349">
    <property type="entry name" value="Split_barrel_FMN-bd"/>
</dbReference>
<evidence type="ECO:0000313" key="1">
    <source>
        <dbReference type="EMBL" id="ATL71919.1"/>
    </source>
</evidence>
<reference evidence="1 2" key="1">
    <citation type="submission" date="2017-10" db="EMBL/GenBank/DDBJ databases">
        <title>Comparative genomics between pathogenic Norcardia.</title>
        <authorList>
            <person name="Zeng L."/>
        </authorList>
    </citation>
    <scope>NUCLEOTIDE SEQUENCE [LARGE SCALE GENOMIC DNA]</scope>
    <source>
        <strain evidence="1 2">NC_YFY_NT001</strain>
    </source>
</reference>
<dbReference type="NCBIfam" id="TIGR00026">
    <property type="entry name" value="hi_GC_TIGR00026"/>
    <property type="match status" value="1"/>
</dbReference>
<dbReference type="InterPro" id="IPR004378">
    <property type="entry name" value="F420H2_quin_Rdtase"/>
</dbReference>
<dbReference type="KEGG" id="ntp:CRH09_19050"/>
<dbReference type="EMBL" id="CP023778">
    <property type="protein sequence ID" value="ATL71919.1"/>
    <property type="molecule type" value="Genomic_DNA"/>
</dbReference>
<dbReference type="Gene3D" id="2.30.110.10">
    <property type="entry name" value="Electron Transport, Fmn-binding Protein, Chain A"/>
    <property type="match status" value="1"/>
</dbReference>
<proteinExistence type="predicted"/>
<dbReference type="GO" id="GO:0016491">
    <property type="term" value="F:oxidoreductase activity"/>
    <property type="evidence" value="ECO:0007669"/>
    <property type="project" value="InterPro"/>
</dbReference>
<organism evidence="1 2">
    <name type="scientific">Nocardia terpenica</name>
    <dbReference type="NCBI Taxonomy" id="455432"/>
    <lineage>
        <taxon>Bacteria</taxon>
        <taxon>Bacillati</taxon>
        <taxon>Actinomycetota</taxon>
        <taxon>Actinomycetes</taxon>
        <taxon>Mycobacteriales</taxon>
        <taxon>Nocardiaceae</taxon>
        <taxon>Nocardia</taxon>
    </lineage>
</organism>
<evidence type="ECO:0000313" key="2">
    <source>
        <dbReference type="Proteomes" id="UP000221961"/>
    </source>
</evidence>